<evidence type="ECO:0000313" key="1">
    <source>
        <dbReference type="EMBL" id="KAF0530589.1"/>
    </source>
</evidence>
<organism evidence="1 2">
    <name type="scientific">Gigaspora margarita</name>
    <dbReference type="NCBI Taxonomy" id="4874"/>
    <lineage>
        <taxon>Eukaryota</taxon>
        <taxon>Fungi</taxon>
        <taxon>Fungi incertae sedis</taxon>
        <taxon>Mucoromycota</taxon>
        <taxon>Glomeromycotina</taxon>
        <taxon>Glomeromycetes</taxon>
        <taxon>Diversisporales</taxon>
        <taxon>Gigasporaceae</taxon>
        <taxon>Gigaspora</taxon>
    </lineage>
</organism>
<accession>A0A8H4EPP3</accession>
<dbReference type="AlphaFoldDB" id="A0A8H4EPP3"/>
<evidence type="ECO:0000313" key="2">
    <source>
        <dbReference type="Proteomes" id="UP000439903"/>
    </source>
</evidence>
<gene>
    <name evidence="1" type="ORF">F8M41_012078</name>
</gene>
<comment type="caution">
    <text evidence="1">The sequence shown here is derived from an EMBL/GenBank/DDBJ whole genome shotgun (WGS) entry which is preliminary data.</text>
</comment>
<protein>
    <submittedName>
        <fullName evidence="1">Uncharacterized protein</fullName>
    </submittedName>
</protein>
<sequence length="134" mass="15588">MYLTFTCPVDTSLTLIQSAFTHYNIHKQANDLALINPNSYTYLLLQVLDRMKNKQWSEAKVLWVESLLSYSKLVNGDEINFFGGLSEWFFEQFFQDPLDQNLIVVKSTITMICDSEYCPRRVLPLANCYDIILT</sequence>
<reference evidence="1 2" key="1">
    <citation type="journal article" date="2019" name="Environ. Microbiol.">
        <title>At the nexus of three kingdoms: the genome of the mycorrhizal fungus Gigaspora margarita provides insights into plant, endobacterial and fungal interactions.</title>
        <authorList>
            <person name="Venice F."/>
            <person name="Ghignone S."/>
            <person name="Salvioli di Fossalunga A."/>
            <person name="Amselem J."/>
            <person name="Novero M."/>
            <person name="Xianan X."/>
            <person name="Sedzielewska Toro K."/>
            <person name="Morin E."/>
            <person name="Lipzen A."/>
            <person name="Grigoriev I.V."/>
            <person name="Henrissat B."/>
            <person name="Martin F.M."/>
            <person name="Bonfante P."/>
        </authorList>
    </citation>
    <scope>NUCLEOTIDE SEQUENCE [LARGE SCALE GENOMIC DNA]</scope>
    <source>
        <strain evidence="1 2">BEG34</strain>
    </source>
</reference>
<proteinExistence type="predicted"/>
<keyword evidence="2" id="KW-1185">Reference proteome</keyword>
<dbReference type="EMBL" id="WTPW01000247">
    <property type="protein sequence ID" value="KAF0530589.1"/>
    <property type="molecule type" value="Genomic_DNA"/>
</dbReference>
<name>A0A8H4EPP3_GIGMA</name>
<dbReference type="Proteomes" id="UP000439903">
    <property type="component" value="Unassembled WGS sequence"/>
</dbReference>
<dbReference type="OrthoDB" id="10444657at2759"/>